<evidence type="ECO:0000313" key="1">
    <source>
        <dbReference type="EMBL" id="KKL80077.1"/>
    </source>
</evidence>
<dbReference type="EMBL" id="LAZR01022966">
    <property type="protein sequence ID" value="KKL80077.1"/>
    <property type="molecule type" value="Genomic_DNA"/>
</dbReference>
<reference evidence="1" key="1">
    <citation type="journal article" date="2015" name="Nature">
        <title>Complex archaea that bridge the gap between prokaryotes and eukaryotes.</title>
        <authorList>
            <person name="Spang A."/>
            <person name="Saw J.H."/>
            <person name="Jorgensen S.L."/>
            <person name="Zaremba-Niedzwiedzka K."/>
            <person name="Martijn J."/>
            <person name="Lind A.E."/>
            <person name="van Eijk R."/>
            <person name="Schleper C."/>
            <person name="Guy L."/>
            <person name="Ettema T.J."/>
        </authorList>
    </citation>
    <scope>NUCLEOTIDE SEQUENCE</scope>
</reference>
<comment type="caution">
    <text evidence="1">The sequence shown here is derived from an EMBL/GenBank/DDBJ whole genome shotgun (WGS) entry which is preliminary data.</text>
</comment>
<gene>
    <name evidence="1" type="ORF">LCGC14_2008420</name>
</gene>
<name>A0A0F9HY38_9ZZZZ</name>
<accession>A0A0F9HY38</accession>
<proteinExistence type="predicted"/>
<organism evidence="1">
    <name type="scientific">marine sediment metagenome</name>
    <dbReference type="NCBI Taxonomy" id="412755"/>
    <lineage>
        <taxon>unclassified sequences</taxon>
        <taxon>metagenomes</taxon>
        <taxon>ecological metagenomes</taxon>
    </lineage>
</organism>
<sequence>MINIKKFIDSMLNDIDLKEAYGNETSAFHIAESLWASCMFIGQEGIEYATNEIQEVFDDISFGLK</sequence>
<protein>
    <submittedName>
        <fullName evidence="1">Uncharacterized protein</fullName>
    </submittedName>
</protein>
<dbReference type="AlphaFoldDB" id="A0A0F9HY38"/>